<reference evidence="2" key="1">
    <citation type="journal article" date="2019" name="Int. J. Syst. Evol. Microbiol.">
        <title>The Global Catalogue of Microorganisms (GCM) 10K type strain sequencing project: providing services to taxonomists for standard genome sequencing and annotation.</title>
        <authorList>
            <consortium name="The Broad Institute Genomics Platform"/>
            <consortium name="The Broad Institute Genome Sequencing Center for Infectious Disease"/>
            <person name="Wu L."/>
            <person name="Ma J."/>
        </authorList>
    </citation>
    <scope>NUCLEOTIDE SEQUENCE [LARGE SCALE GENOMIC DNA]</scope>
    <source>
        <strain evidence="2">CGMCC 1.8860</strain>
    </source>
</reference>
<accession>A0ABQ2PNW2</accession>
<dbReference type="PANTHER" id="PTHR39441">
    <property type="entry name" value="DUF2252 DOMAIN-CONTAINING PROTEIN"/>
    <property type="match status" value="1"/>
</dbReference>
<protein>
    <recommendedName>
        <fullName evidence="3">DUF2252 domain-containing protein</fullName>
    </recommendedName>
</protein>
<dbReference type="SUPFAM" id="SSF56112">
    <property type="entry name" value="Protein kinase-like (PK-like)"/>
    <property type="match status" value="1"/>
</dbReference>
<name>A0ABQ2PNW2_9NEIS</name>
<comment type="caution">
    <text evidence="1">The sequence shown here is derived from an EMBL/GenBank/DDBJ whole genome shotgun (WGS) entry which is preliminary data.</text>
</comment>
<keyword evidence="2" id="KW-1185">Reference proteome</keyword>
<dbReference type="Pfam" id="PF10009">
    <property type="entry name" value="DUF2252"/>
    <property type="match status" value="1"/>
</dbReference>
<dbReference type="Proteomes" id="UP000621859">
    <property type="component" value="Unassembled WGS sequence"/>
</dbReference>
<dbReference type="EMBL" id="BMLY01000005">
    <property type="protein sequence ID" value="GGP27312.1"/>
    <property type="molecule type" value="Genomic_DNA"/>
</dbReference>
<evidence type="ECO:0000313" key="1">
    <source>
        <dbReference type="EMBL" id="GGP27312.1"/>
    </source>
</evidence>
<evidence type="ECO:0000313" key="2">
    <source>
        <dbReference type="Proteomes" id="UP000621859"/>
    </source>
</evidence>
<evidence type="ECO:0008006" key="3">
    <source>
        <dbReference type="Google" id="ProtNLM"/>
    </source>
</evidence>
<dbReference type="InterPro" id="IPR011009">
    <property type="entry name" value="Kinase-like_dom_sf"/>
</dbReference>
<dbReference type="InterPro" id="IPR018721">
    <property type="entry name" value="DUF2252"/>
</dbReference>
<dbReference type="PANTHER" id="PTHR39441:SF1">
    <property type="entry name" value="DUF2252 DOMAIN-CONTAINING PROTEIN"/>
    <property type="match status" value="1"/>
</dbReference>
<gene>
    <name evidence="1" type="ORF">GCM10010971_31310</name>
</gene>
<organism evidence="1 2">
    <name type="scientific">Silvimonas amylolytica</name>
    <dbReference type="NCBI Taxonomy" id="449663"/>
    <lineage>
        <taxon>Bacteria</taxon>
        <taxon>Pseudomonadati</taxon>
        <taxon>Pseudomonadota</taxon>
        <taxon>Betaproteobacteria</taxon>
        <taxon>Neisseriales</taxon>
        <taxon>Chitinibacteraceae</taxon>
        <taxon>Silvimonas</taxon>
    </lineage>
</organism>
<sequence length="402" mass="45328">MKKLPRPDERRPVLLARRNLKMARSPHAYVRGNTVQFYEWLHSQRGHALPHGPAVWICGDCHVGNLGPLAYADGDVEIQIRDLDQTVIGNPAHDLVRLGLSLATAGRGSRLPGMVIARMLEEMVRGYEQSFSGKLHHPKHKPEAVKLVMREATTRTWKQLAKERINDTDPVIPRSGHFWPLSREERAALRTLFAQPELKQLATKLKSREDDAPVTLLDAAYWVKGCSSLGLLRYAVLLGVGNGKDRDYCLMDIKQAVQAAAPRHAHAHMPRDNSQRVQQGAQHLSPALGDRLVAARFMDQGVFIRELLPQDLKLDIDIMETGEAMRVAHYLARIVGNAHARQMDEDDRKAWLGELRQRRGKNLEAPSWLWQSVVELVGSHEQGYLEHCRRYALSTHPVGHSG</sequence>
<proteinExistence type="predicted"/>
<dbReference type="RefSeq" id="WP_188695925.1">
    <property type="nucleotide sequence ID" value="NZ_BMLY01000005.1"/>
</dbReference>